<evidence type="ECO:0000256" key="3">
    <source>
        <dbReference type="ARBA" id="ARBA00023295"/>
    </source>
</evidence>
<evidence type="ECO:0000313" key="6">
    <source>
        <dbReference type="EMBL" id="RGE65033.1"/>
    </source>
</evidence>
<dbReference type="SUPFAM" id="SSF49303">
    <property type="entry name" value="beta-Galactosidase/glucuronidase domain"/>
    <property type="match status" value="1"/>
</dbReference>
<evidence type="ECO:0000313" key="7">
    <source>
        <dbReference type="Proteomes" id="UP000260812"/>
    </source>
</evidence>
<dbReference type="InterPro" id="IPR013783">
    <property type="entry name" value="Ig-like_fold"/>
</dbReference>
<keyword evidence="3" id="KW-0326">Glycosidase</keyword>
<dbReference type="PANTHER" id="PTHR42732">
    <property type="entry name" value="BETA-GALACTOSIDASE"/>
    <property type="match status" value="1"/>
</dbReference>
<comment type="similarity">
    <text evidence="1">Belongs to the glycosyl hydrolase 2 family.</text>
</comment>
<dbReference type="SUPFAM" id="SSF49785">
    <property type="entry name" value="Galactose-binding domain-like"/>
    <property type="match status" value="1"/>
</dbReference>
<dbReference type="InterPro" id="IPR008979">
    <property type="entry name" value="Galactose-bd-like_sf"/>
</dbReference>
<comment type="caution">
    <text evidence="6">The sequence shown here is derived from an EMBL/GenBank/DDBJ whole genome shotgun (WGS) entry which is preliminary data.</text>
</comment>
<evidence type="ECO:0000259" key="4">
    <source>
        <dbReference type="Pfam" id="PF00703"/>
    </source>
</evidence>
<feature type="domain" description="Glycoside hydrolase family 2 catalytic" evidence="5">
    <location>
        <begin position="273"/>
        <end position="417"/>
    </location>
</feature>
<dbReference type="Gene3D" id="2.60.120.260">
    <property type="entry name" value="Galactose-binding domain-like"/>
    <property type="match status" value="1"/>
</dbReference>
<sequence length="961" mass="108083">MDKINLHGSWELLLDEEQQGIKEHFYKSETPFPKQIQLPATISEAKLTPRRDLASTDHLTDPYAFEGFAWYRKTVFLPDNCKDYDWELYLERTRMTQLYINGVEAGSFDSLCTPHCYPVTPWIKSGENQIVILVKNTGYPTNGGHMTSPDTQTNWNGLLGALELRPLPRERILSLRLYPSFSGQSLTVRGRITPCAGKLELLIQDAGENIIIRTFHQTENSDFECRIPLENKLLPWSEYNPVLYQLKAVLYSGGTAADECSQSFGIRDFEAGKHHFLVNGDPVFLRGKHDGMIFPLTGYAPMNTEEWLKVMGTAKDYGINHYRFHTCCPPEAAFQAADQLGIYLEPELPFWGTVTSPSQEGHNEELQQYLITEGFRILDTFGNHPSFVMFSLGNELWGSKEVLNGILKAYKAHDKRHLYVQGSNNFQFTPCILPEDDFFSGVRFGRDRLIRGSYAMCDAPLGHIQTQRPSTAGSYDPVICPDCASAQTTPSENATRQIQYGTGVKEVRLGETEELIPDIPVISHEIGQYETFPDFSEIDRYTGVLQPENLRIFRKRLEAAGLADFAADYFYSSGRLAAACYKEELECALRSRLLAGYQLLDLQDFSGQGTALVGILNAFMENKGIIRRECWNQFCAPTVILASFQDYTVQSKSLVPCKFLVSNYGPAPLEQVELTFSLSAKSDGSSCGDDIFYKETVPAAEIPRGLSTLAEAILPMPETKAPCRVALKLQLEYAGTGTPSLNISNEYTFWVYPAEVPAIPEDIHIIRDKAALKKILQQPEEDAASIKKVLFLPSFQANAHSIEGTYCTDFWCYPMFRKISESMGKPVPVGTLGLFIREDHPALADFPCTRYSTPQWWDIVMNSRSTILDRTDIVPIVQTIDNFERNHRLGLVYEVYCNNCHIITCTADLTALTGSLPAQWLLESLTAQLEKSGMKSVQDVHSSPLEILTVSEETFLSLFTE</sequence>
<dbReference type="InterPro" id="IPR017853">
    <property type="entry name" value="GH"/>
</dbReference>
<dbReference type="GO" id="GO:0004553">
    <property type="term" value="F:hydrolase activity, hydrolyzing O-glycosyl compounds"/>
    <property type="evidence" value="ECO:0007669"/>
    <property type="project" value="InterPro"/>
</dbReference>
<proteinExistence type="inferred from homology"/>
<dbReference type="Proteomes" id="UP000260812">
    <property type="component" value="Unassembled WGS sequence"/>
</dbReference>
<accession>A0A3E3IDB1</accession>
<gene>
    <name evidence="6" type="ORF">DXC51_01505</name>
</gene>
<dbReference type="Pfam" id="PF00703">
    <property type="entry name" value="Glyco_hydro_2"/>
    <property type="match status" value="1"/>
</dbReference>
<protein>
    <submittedName>
        <fullName evidence="6">Beta-glucuronidase</fullName>
    </submittedName>
</protein>
<evidence type="ECO:0000256" key="2">
    <source>
        <dbReference type="ARBA" id="ARBA00022801"/>
    </source>
</evidence>
<feature type="domain" description="Glycoside hydrolase family 2 immunoglobulin-like beta-sandwich" evidence="4">
    <location>
        <begin position="193"/>
        <end position="267"/>
    </location>
</feature>
<dbReference type="GO" id="GO:0005975">
    <property type="term" value="P:carbohydrate metabolic process"/>
    <property type="evidence" value="ECO:0007669"/>
    <property type="project" value="InterPro"/>
</dbReference>
<dbReference type="PANTHER" id="PTHR42732:SF2">
    <property type="entry name" value="BETA-MANNOSIDASE"/>
    <property type="match status" value="1"/>
</dbReference>
<dbReference type="Pfam" id="PF02836">
    <property type="entry name" value="Glyco_hydro_2_C"/>
    <property type="match status" value="1"/>
</dbReference>
<evidence type="ECO:0000259" key="5">
    <source>
        <dbReference type="Pfam" id="PF02836"/>
    </source>
</evidence>
<dbReference type="InterPro" id="IPR051913">
    <property type="entry name" value="GH2_Domain-Containing"/>
</dbReference>
<dbReference type="Gene3D" id="2.60.40.10">
    <property type="entry name" value="Immunoglobulins"/>
    <property type="match status" value="1"/>
</dbReference>
<dbReference type="InterPro" id="IPR036156">
    <property type="entry name" value="Beta-gal/glucu_dom_sf"/>
</dbReference>
<dbReference type="Gene3D" id="3.20.20.80">
    <property type="entry name" value="Glycosidases"/>
    <property type="match status" value="1"/>
</dbReference>
<name>A0A3E3IDB1_9FIRM</name>
<dbReference type="GeneID" id="97985591"/>
<reference evidence="6" key="1">
    <citation type="submission" date="2018-08" db="EMBL/GenBank/DDBJ databases">
        <title>A genome reference for cultivated species of the human gut microbiota.</title>
        <authorList>
            <person name="Zou Y."/>
            <person name="Xue W."/>
            <person name="Luo G."/>
        </authorList>
    </citation>
    <scope>NUCLEOTIDE SEQUENCE [LARGE SCALE GENOMIC DNA]</scope>
    <source>
        <strain evidence="6">TF05-5AC</strain>
    </source>
</reference>
<keyword evidence="2" id="KW-0378">Hydrolase</keyword>
<organism evidence="6 7">
    <name type="scientific">Eisenbergiella massiliensis</name>
    <dbReference type="NCBI Taxonomy" id="1720294"/>
    <lineage>
        <taxon>Bacteria</taxon>
        <taxon>Bacillati</taxon>
        <taxon>Bacillota</taxon>
        <taxon>Clostridia</taxon>
        <taxon>Lachnospirales</taxon>
        <taxon>Lachnospiraceae</taxon>
        <taxon>Eisenbergiella</taxon>
    </lineage>
</organism>
<dbReference type="EMBL" id="QVLV01000001">
    <property type="protein sequence ID" value="RGE65033.1"/>
    <property type="molecule type" value="Genomic_DNA"/>
</dbReference>
<dbReference type="SUPFAM" id="SSF51445">
    <property type="entry name" value="(Trans)glycosidases"/>
    <property type="match status" value="1"/>
</dbReference>
<evidence type="ECO:0000256" key="1">
    <source>
        <dbReference type="ARBA" id="ARBA00007401"/>
    </source>
</evidence>
<dbReference type="InterPro" id="IPR006102">
    <property type="entry name" value="Ig-like_GH2"/>
</dbReference>
<dbReference type="AlphaFoldDB" id="A0A3E3IDB1"/>
<keyword evidence="7" id="KW-1185">Reference proteome</keyword>
<dbReference type="RefSeq" id="WP_117543439.1">
    <property type="nucleotide sequence ID" value="NZ_JBKUNB010000013.1"/>
</dbReference>
<dbReference type="InterPro" id="IPR006103">
    <property type="entry name" value="Glyco_hydro_2_cat"/>
</dbReference>